<evidence type="ECO:0000313" key="1">
    <source>
        <dbReference type="EMBL" id="MCI0183913.1"/>
    </source>
</evidence>
<accession>A0A9X1VD25</accession>
<dbReference type="InterPro" id="IPR003737">
    <property type="entry name" value="GlcNAc_PI_deacetylase-related"/>
</dbReference>
<comment type="caution">
    <text evidence="1">The sequence shown here is derived from an EMBL/GenBank/DDBJ whole genome shotgun (WGS) entry which is preliminary data.</text>
</comment>
<dbReference type="Proteomes" id="UP001139263">
    <property type="component" value="Unassembled WGS sequence"/>
</dbReference>
<gene>
    <name evidence="1" type="primary">bshB2_3</name>
    <name evidence="1" type="ORF">MM817_02205</name>
</gene>
<protein>
    <submittedName>
        <fullName evidence="1">N-acetyl-alpha-D-glucosaminyl L-malate deacetylase 2</fullName>
        <ecNumber evidence="1">3.5.1.-</ecNumber>
    </submittedName>
</protein>
<sequence>MGRLLAVFAHPDDETFICAGTLAKYASAGHQVTLVCATLGEMGRRMGIPAITTRESLGNLRHLELMAACEALGIDDLRLLGMRDKTLEIYPRKRLAERVLAEIERVEPDAIITFHEELGGHPDHCTIGGATTDAFMAYIDKQGHHKLGFTTSLYFVAWKAMFERANEDPLSEQRYIAINVLPYAKAKLAAFRAHRTQSQLHQWLWKTDRQAIANLEQVEYFIAHDPTQTVEDELL</sequence>
<keyword evidence="2" id="KW-1185">Reference proteome</keyword>
<keyword evidence="1" id="KW-0378">Hydrolase</keyword>
<dbReference type="EC" id="3.5.1.-" evidence="1"/>
<dbReference type="RefSeq" id="WP_241714870.1">
    <property type="nucleotide sequence ID" value="NZ_JALBUF010000007.1"/>
</dbReference>
<dbReference type="Pfam" id="PF02585">
    <property type="entry name" value="PIG-L"/>
    <property type="match status" value="1"/>
</dbReference>
<dbReference type="EMBL" id="JALBUF010000007">
    <property type="protein sequence ID" value="MCI0183913.1"/>
    <property type="molecule type" value="Genomic_DNA"/>
</dbReference>
<proteinExistence type="predicted"/>
<organism evidence="1 2">
    <name type="scientific">Sulfoacidibacillus ferrooxidans</name>
    <dbReference type="NCBI Taxonomy" id="2005001"/>
    <lineage>
        <taxon>Bacteria</taxon>
        <taxon>Bacillati</taxon>
        <taxon>Bacillota</taxon>
        <taxon>Bacilli</taxon>
        <taxon>Bacillales</taxon>
        <taxon>Alicyclobacillaceae</taxon>
        <taxon>Sulfoacidibacillus</taxon>
    </lineage>
</organism>
<evidence type="ECO:0000313" key="2">
    <source>
        <dbReference type="Proteomes" id="UP001139263"/>
    </source>
</evidence>
<dbReference type="InterPro" id="IPR024078">
    <property type="entry name" value="LmbE-like_dom_sf"/>
</dbReference>
<dbReference type="Gene3D" id="3.40.50.10320">
    <property type="entry name" value="LmbE-like"/>
    <property type="match status" value="1"/>
</dbReference>
<dbReference type="SUPFAM" id="SSF102588">
    <property type="entry name" value="LmbE-like"/>
    <property type="match status" value="1"/>
</dbReference>
<dbReference type="AlphaFoldDB" id="A0A9X1VD25"/>
<name>A0A9X1VD25_9BACL</name>
<dbReference type="PANTHER" id="PTHR12993">
    <property type="entry name" value="N-ACETYLGLUCOSAMINYL-PHOSPHATIDYLINOSITOL DE-N-ACETYLASE-RELATED"/>
    <property type="match status" value="1"/>
</dbReference>
<dbReference type="PANTHER" id="PTHR12993:SF11">
    <property type="entry name" value="N-ACETYLGLUCOSAMINYL-PHOSPHATIDYLINOSITOL DE-N-ACETYLASE"/>
    <property type="match status" value="1"/>
</dbReference>
<dbReference type="GO" id="GO:0016811">
    <property type="term" value="F:hydrolase activity, acting on carbon-nitrogen (but not peptide) bonds, in linear amides"/>
    <property type="evidence" value="ECO:0007669"/>
    <property type="project" value="TreeGrafter"/>
</dbReference>
<reference evidence="1" key="1">
    <citation type="submission" date="2022-03" db="EMBL/GenBank/DDBJ databases">
        <title>Draft Genome Sequence of Firmicute Strain S0AB, a Heterotrophic Iron/Sulfur-Oxidizing Extreme Acidophile.</title>
        <authorList>
            <person name="Vergara E."/>
            <person name="Pakostova E."/>
            <person name="Johnson D.B."/>
            <person name="Holmes D.S."/>
        </authorList>
    </citation>
    <scope>NUCLEOTIDE SEQUENCE</scope>
    <source>
        <strain evidence="1">S0AB</strain>
    </source>
</reference>